<evidence type="ECO:0000313" key="2">
    <source>
        <dbReference type="Proteomes" id="UP000549882"/>
    </source>
</evidence>
<organism evidence="1 2">
    <name type="scientific">Rhizobium paranaense</name>
    <dbReference type="NCBI Taxonomy" id="1650438"/>
    <lineage>
        <taxon>Bacteria</taxon>
        <taxon>Pseudomonadati</taxon>
        <taxon>Pseudomonadota</taxon>
        <taxon>Alphaproteobacteria</taxon>
        <taxon>Hyphomicrobiales</taxon>
        <taxon>Rhizobiaceae</taxon>
        <taxon>Rhizobium/Agrobacterium group</taxon>
        <taxon>Rhizobium</taxon>
    </lineage>
</organism>
<name>A0A7W8XPR5_9HYPH</name>
<proteinExistence type="predicted"/>
<accession>A0A7W8XPR5</accession>
<sequence length="31" mass="3823">MRRWKTRHDDLILKAEVDGLADRSDWIARLW</sequence>
<gene>
    <name evidence="1" type="ORF">GGD50_001955</name>
</gene>
<dbReference type="AlphaFoldDB" id="A0A7W8XPR5"/>
<evidence type="ECO:0000313" key="1">
    <source>
        <dbReference type="EMBL" id="MBB5573342.1"/>
    </source>
</evidence>
<dbReference type="EMBL" id="JACHBI010000003">
    <property type="protein sequence ID" value="MBB5573342.1"/>
    <property type="molecule type" value="Genomic_DNA"/>
</dbReference>
<comment type="caution">
    <text evidence="1">The sequence shown here is derived from an EMBL/GenBank/DDBJ whole genome shotgun (WGS) entry which is preliminary data.</text>
</comment>
<protein>
    <submittedName>
        <fullName evidence="1">Uncharacterized protein</fullName>
    </submittedName>
</protein>
<keyword evidence="2" id="KW-1185">Reference proteome</keyword>
<reference evidence="1 2" key="1">
    <citation type="submission" date="2020-08" db="EMBL/GenBank/DDBJ databases">
        <title>Genomic Encyclopedia of Type Strains, Phase IV (KMG-V): Genome sequencing to study the core and pangenomes of soil and plant-associated prokaryotes.</title>
        <authorList>
            <person name="Whitman W."/>
        </authorList>
    </citation>
    <scope>NUCLEOTIDE SEQUENCE [LARGE SCALE GENOMIC DNA]</scope>
    <source>
        <strain evidence="1 2">SEMIA 4064</strain>
    </source>
</reference>
<dbReference type="Proteomes" id="UP000549882">
    <property type="component" value="Unassembled WGS sequence"/>
</dbReference>